<feature type="disulfide bond" evidence="5 6">
    <location>
        <begin position="239"/>
        <end position="246"/>
    </location>
</feature>
<evidence type="ECO:0000256" key="1">
    <source>
        <dbReference type="ARBA" id="ARBA00004613"/>
    </source>
</evidence>
<evidence type="ECO:0000256" key="6">
    <source>
        <dbReference type="PROSITE-ProRule" id="PRU00500"/>
    </source>
</evidence>
<evidence type="ECO:0000256" key="2">
    <source>
        <dbReference type="ARBA" id="ARBA00022525"/>
    </source>
</evidence>
<feature type="transmembrane region" description="Helical" evidence="7">
    <location>
        <begin position="36"/>
        <end position="58"/>
    </location>
</feature>
<evidence type="ECO:0000313" key="9">
    <source>
        <dbReference type="EMBL" id="OCT86351.1"/>
    </source>
</evidence>
<evidence type="ECO:0000256" key="3">
    <source>
        <dbReference type="ARBA" id="ARBA00023157"/>
    </source>
</evidence>
<dbReference type="GO" id="GO:0002830">
    <property type="term" value="P:positive regulation of type 2 immune response"/>
    <property type="evidence" value="ECO:0007669"/>
    <property type="project" value="TreeGrafter"/>
</dbReference>
<dbReference type="GO" id="GO:0070374">
    <property type="term" value="P:positive regulation of ERK1 and ERK2 cascade"/>
    <property type="evidence" value="ECO:0007669"/>
    <property type="project" value="TreeGrafter"/>
</dbReference>
<dbReference type="SMART" id="SM00211">
    <property type="entry name" value="TY"/>
    <property type="match status" value="1"/>
</dbReference>
<feature type="disulfide bond" evidence="5">
    <location>
        <begin position="248"/>
        <end position="267"/>
    </location>
</feature>
<dbReference type="GO" id="GO:0060907">
    <property type="term" value="P:positive regulation of macrophage cytokine production"/>
    <property type="evidence" value="ECO:0007669"/>
    <property type="project" value="TreeGrafter"/>
</dbReference>
<dbReference type="InterPro" id="IPR000716">
    <property type="entry name" value="Thyroglobulin_1"/>
</dbReference>
<dbReference type="EMBL" id="CM004471">
    <property type="protein sequence ID" value="OCT86351.1"/>
    <property type="molecule type" value="Genomic_DNA"/>
</dbReference>
<accession>A0A974D8L8</accession>
<feature type="domain" description="Thyroglobulin type-1" evidence="8">
    <location>
        <begin position="208"/>
        <end position="267"/>
    </location>
</feature>
<keyword evidence="7" id="KW-0472">Membrane</keyword>
<dbReference type="InterPro" id="IPR015386">
    <property type="entry name" value="MHC_II-assoc_invar/CLIP_MHC-bd"/>
</dbReference>
<evidence type="ECO:0000256" key="5">
    <source>
        <dbReference type="PIRSR" id="PIRSR001992-1"/>
    </source>
</evidence>
<dbReference type="PANTHER" id="PTHR14093">
    <property type="entry name" value="HLA CLASS II GAMMA CHAIN"/>
    <property type="match status" value="1"/>
</dbReference>
<dbReference type="GO" id="GO:0043518">
    <property type="term" value="P:negative regulation of DNA damage response, signal transduction by p53 class mediator"/>
    <property type="evidence" value="ECO:0007669"/>
    <property type="project" value="TreeGrafter"/>
</dbReference>
<dbReference type="Proteomes" id="UP000694892">
    <property type="component" value="Chromosome 3S"/>
</dbReference>
<dbReference type="Gene3D" id="1.10.870.10">
    <property type="entry name" value="MHC class II-associated invariant chain, trimerisation domain"/>
    <property type="match status" value="1"/>
</dbReference>
<dbReference type="GO" id="GO:0070206">
    <property type="term" value="P:protein trimerization"/>
    <property type="evidence" value="ECO:0007669"/>
    <property type="project" value="InterPro"/>
</dbReference>
<dbReference type="PROSITE" id="PS00484">
    <property type="entry name" value="THYROGLOBULIN_1_1"/>
    <property type="match status" value="1"/>
</dbReference>
<sequence>MAEESQNLVPEHVPGQSVVDVGNREPRRMSCNKGSLVTALTVLVAVLVAGQAVMAFFITQQNSRIQDLDRSTKNLQLKAMMKELPGSPPVPSKQKMRTFNIPMALKLYDGSEMNMNDLEQMAQTGNKMEDAAKYMLLRGNPLRKYPSLNGTILENLRELKKTLTDQEWMTFDAWMQQWYLFFLVQNTEKPAEPLPSTKNTAVTGAPLMTECQTLSRIHTMTGTYKPQCEQNGDFKPLQCWPSTGFCWCVYHNGTEIPETRTRSRLDCSSIMQPEDPMFLESITSSDADFGPFGKYYILLKKN</sequence>
<evidence type="ECO:0000256" key="7">
    <source>
        <dbReference type="SAM" id="Phobius"/>
    </source>
</evidence>
<comment type="subcellular location">
    <subcellularLocation>
        <location evidence="1">Secreted</location>
    </subcellularLocation>
</comment>
<dbReference type="AlphaFoldDB" id="A0A974D8L8"/>
<gene>
    <name evidence="9" type="ORF">XELAEV_18020044mg</name>
</gene>
<dbReference type="InterPro" id="IPR036613">
    <property type="entry name" value="MHCII_invariant_trimer_sf"/>
</dbReference>
<dbReference type="GO" id="GO:0016020">
    <property type="term" value="C:membrane"/>
    <property type="evidence" value="ECO:0007669"/>
    <property type="project" value="InterPro"/>
</dbReference>
<dbReference type="GO" id="GO:0001961">
    <property type="term" value="P:positive regulation of cytokine-mediated signaling pathway"/>
    <property type="evidence" value="ECO:0007669"/>
    <property type="project" value="TreeGrafter"/>
</dbReference>
<keyword evidence="3 5" id="KW-1015">Disulfide bond</keyword>
<organism evidence="9 10">
    <name type="scientific">Xenopus laevis</name>
    <name type="common">African clawed frog</name>
    <dbReference type="NCBI Taxonomy" id="8355"/>
    <lineage>
        <taxon>Eukaryota</taxon>
        <taxon>Metazoa</taxon>
        <taxon>Chordata</taxon>
        <taxon>Craniata</taxon>
        <taxon>Vertebrata</taxon>
        <taxon>Euteleostomi</taxon>
        <taxon>Amphibia</taxon>
        <taxon>Batrachia</taxon>
        <taxon>Anura</taxon>
        <taxon>Pipoidea</taxon>
        <taxon>Pipidae</taxon>
        <taxon>Xenopodinae</taxon>
        <taxon>Xenopus</taxon>
        <taxon>Xenopus</taxon>
    </lineage>
</organism>
<dbReference type="GO" id="GO:0005576">
    <property type="term" value="C:extracellular region"/>
    <property type="evidence" value="ECO:0007669"/>
    <property type="project" value="UniProtKB-SubCell"/>
</dbReference>
<comment type="caution">
    <text evidence="6">Lacks conserved residue(s) required for the propagation of feature annotation.</text>
</comment>
<evidence type="ECO:0000313" key="10">
    <source>
        <dbReference type="Proteomes" id="UP000694892"/>
    </source>
</evidence>
<dbReference type="GO" id="GO:0005737">
    <property type="term" value="C:cytoplasm"/>
    <property type="evidence" value="ECO:0007669"/>
    <property type="project" value="TreeGrafter"/>
</dbReference>
<dbReference type="GO" id="GO:0042289">
    <property type="term" value="F:MHC class II protein binding"/>
    <property type="evidence" value="ECO:0007669"/>
    <property type="project" value="InterPro"/>
</dbReference>
<keyword evidence="7" id="KW-0812">Transmembrane</keyword>
<protein>
    <recommendedName>
        <fullName evidence="8">Thyroglobulin type-1 domain-containing protein</fullName>
    </recommendedName>
</protein>
<keyword evidence="4" id="KW-0325">Glycoprotein</keyword>
<dbReference type="InterPro" id="IPR022339">
    <property type="entry name" value="MHC_II-assoc_invar_chain"/>
</dbReference>
<dbReference type="InterPro" id="IPR043530">
    <property type="entry name" value="CD74_antigen"/>
</dbReference>
<reference evidence="10" key="1">
    <citation type="journal article" date="2016" name="Nature">
        <title>Genome evolution in the allotetraploid frog Xenopus laevis.</title>
        <authorList>
            <person name="Session A.M."/>
            <person name="Uno Y."/>
            <person name="Kwon T."/>
            <person name="Chapman J.A."/>
            <person name="Toyoda A."/>
            <person name="Takahashi S."/>
            <person name="Fukui A."/>
            <person name="Hikosaka A."/>
            <person name="Suzuki A."/>
            <person name="Kondo M."/>
            <person name="van Heeringen S.J."/>
            <person name="Quigley I."/>
            <person name="Heinz S."/>
            <person name="Ogino H."/>
            <person name="Ochi H."/>
            <person name="Hellsten U."/>
            <person name="Lyons J.B."/>
            <person name="Simakov O."/>
            <person name="Putnam N."/>
            <person name="Stites J."/>
            <person name="Kuroki Y."/>
            <person name="Tanaka T."/>
            <person name="Michiue T."/>
            <person name="Watanabe M."/>
            <person name="Bogdanovic O."/>
            <person name="Lister R."/>
            <person name="Georgiou G."/>
            <person name="Paranjpe S.S."/>
            <person name="van Kruijsbergen I."/>
            <person name="Shu S."/>
            <person name="Carlson J."/>
            <person name="Kinoshita T."/>
            <person name="Ohta Y."/>
            <person name="Mawaribuchi S."/>
            <person name="Jenkins J."/>
            <person name="Grimwood J."/>
            <person name="Schmutz J."/>
            <person name="Mitros T."/>
            <person name="Mozaffari S.V."/>
            <person name="Suzuki Y."/>
            <person name="Haramoto Y."/>
            <person name="Yamamoto T.S."/>
            <person name="Takagi C."/>
            <person name="Heald R."/>
            <person name="Miller K."/>
            <person name="Haudenschild C."/>
            <person name="Kitzman J."/>
            <person name="Nakayama T."/>
            <person name="Izutsu Y."/>
            <person name="Robert J."/>
            <person name="Fortriede J."/>
            <person name="Burns K."/>
            <person name="Lotay V."/>
            <person name="Karimi K."/>
            <person name="Yasuoka Y."/>
            <person name="Dichmann D.S."/>
            <person name="Flajnik M.F."/>
            <person name="Houston D.W."/>
            <person name="Shendure J."/>
            <person name="DuPasquier L."/>
            <person name="Vize P.D."/>
            <person name="Zorn A.M."/>
            <person name="Ito M."/>
            <person name="Marcotte E.M."/>
            <person name="Wallingford J.B."/>
            <person name="Ito Y."/>
            <person name="Asashima M."/>
            <person name="Ueno N."/>
            <person name="Matsuda Y."/>
            <person name="Veenstra G.J."/>
            <person name="Fujiyama A."/>
            <person name="Harland R.M."/>
            <person name="Taira M."/>
            <person name="Rokhsar D.S."/>
        </authorList>
    </citation>
    <scope>NUCLEOTIDE SEQUENCE [LARGE SCALE GENOMIC DNA]</scope>
    <source>
        <strain evidence="10">J</strain>
    </source>
</reference>
<dbReference type="PROSITE" id="PS51162">
    <property type="entry name" value="THYROGLOBULIN_1_2"/>
    <property type="match status" value="1"/>
</dbReference>
<proteinExistence type="predicted"/>
<dbReference type="CDD" id="cd00191">
    <property type="entry name" value="TY"/>
    <property type="match status" value="1"/>
</dbReference>
<name>A0A974D8L8_XENLA</name>
<feature type="disulfide bond" evidence="5">
    <location>
        <begin position="211"/>
        <end position="228"/>
    </location>
</feature>
<dbReference type="OMA" id="HHNCSEP"/>
<keyword evidence="2" id="KW-0964">Secreted</keyword>
<dbReference type="SUPFAM" id="SSF57610">
    <property type="entry name" value="Thyroglobulin type-1 domain"/>
    <property type="match status" value="1"/>
</dbReference>
<dbReference type="GO" id="GO:0019882">
    <property type="term" value="P:antigen processing and presentation"/>
    <property type="evidence" value="ECO:0007669"/>
    <property type="project" value="InterPro"/>
</dbReference>
<dbReference type="SUPFAM" id="SSF48305">
    <property type="entry name" value="Class II MHC-associated invariant chain ectoplasmic trimerization domain"/>
    <property type="match status" value="1"/>
</dbReference>
<dbReference type="GO" id="GO:0004896">
    <property type="term" value="F:cytokine receptor activity"/>
    <property type="evidence" value="ECO:0007669"/>
    <property type="project" value="TreeGrafter"/>
</dbReference>
<dbReference type="PRINTS" id="PR01990">
    <property type="entry name" value="CD74ANTIGEN"/>
</dbReference>
<keyword evidence="7" id="KW-1133">Transmembrane helix</keyword>
<dbReference type="GO" id="GO:0006886">
    <property type="term" value="P:intracellular protein transport"/>
    <property type="evidence" value="ECO:0007669"/>
    <property type="project" value="InterPro"/>
</dbReference>
<dbReference type="Gene3D" id="4.10.800.10">
    <property type="entry name" value="Thyroglobulin type-1"/>
    <property type="match status" value="1"/>
</dbReference>
<dbReference type="Pfam" id="PF00086">
    <property type="entry name" value="Thyroglobulin_1"/>
    <property type="match status" value="1"/>
</dbReference>
<evidence type="ECO:0000259" key="8">
    <source>
        <dbReference type="PROSITE" id="PS51162"/>
    </source>
</evidence>
<dbReference type="Pfam" id="PF09307">
    <property type="entry name" value="MHC2-interact"/>
    <property type="match status" value="1"/>
</dbReference>
<dbReference type="InterPro" id="IPR011988">
    <property type="entry name" value="MHC_II-assoc_invariant_trimer"/>
</dbReference>
<dbReference type="Pfam" id="PF08831">
    <property type="entry name" value="MHCassoc_trimer"/>
    <property type="match status" value="1"/>
</dbReference>
<evidence type="ECO:0000256" key="4">
    <source>
        <dbReference type="ARBA" id="ARBA00023180"/>
    </source>
</evidence>
<dbReference type="InterPro" id="IPR052001">
    <property type="entry name" value="MHC-II_Gamma/Thyroglobulin"/>
</dbReference>
<dbReference type="PANTHER" id="PTHR14093:SF17">
    <property type="entry name" value="HLA CLASS II HISTOCOMPATIBILITY ANTIGEN GAMMA CHAIN"/>
    <property type="match status" value="1"/>
</dbReference>
<dbReference type="PIRSF" id="PIRSF001992">
    <property type="entry name" value="CD74_antigen"/>
    <property type="match status" value="1"/>
</dbReference>
<dbReference type="InterPro" id="IPR036857">
    <property type="entry name" value="Thyroglobulin_1_sf"/>
</dbReference>
<dbReference type="GO" id="GO:0035718">
    <property type="term" value="F:macrophage migration inhibitory factor binding"/>
    <property type="evidence" value="ECO:0007669"/>
    <property type="project" value="InterPro"/>
</dbReference>
<dbReference type="GO" id="GO:0002286">
    <property type="term" value="P:T cell activation involved in immune response"/>
    <property type="evidence" value="ECO:0007669"/>
    <property type="project" value="TreeGrafter"/>
</dbReference>
<dbReference type="GO" id="GO:1902166">
    <property type="term" value="P:negative regulation of intrinsic apoptotic signaling pathway in response to DNA damage by p53 class mediator"/>
    <property type="evidence" value="ECO:0007669"/>
    <property type="project" value="TreeGrafter"/>
</dbReference>
<dbReference type="GO" id="GO:0009986">
    <property type="term" value="C:cell surface"/>
    <property type="evidence" value="ECO:0007669"/>
    <property type="project" value="TreeGrafter"/>
</dbReference>